<gene>
    <name evidence="1" type="ORF">SAMN04488542_108127</name>
</gene>
<organism evidence="1 2">
    <name type="scientific">Fontibacillus panacisegetis</name>
    <dbReference type="NCBI Taxonomy" id="670482"/>
    <lineage>
        <taxon>Bacteria</taxon>
        <taxon>Bacillati</taxon>
        <taxon>Bacillota</taxon>
        <taxon>Bacilli</taxon>
        <taxon>Bacillales</taxon>
        <taxon>Paenibacillaceae</taxon>
        <taxon>Fontibacillus</taxon>
    </lineage>
</organism>
<dbReference type="EMBL" id="FNBG01000008">
    <property type="protein sequence ID" value="SDF29147.1"/>
    <property type="molecule type" value="Genomic_DNA"/>
</dbReference>
<reference evidence="1 2" key="1">
    <citation type="submission" date="2016-10" db="EMBL/GenBank/DDBJ databases">
        <authorList>
            <person name="de Groot N.N."/>
        </authorList>
    </citation>
    <scope>NUCLEOTIDE SEQUENCE [LARGE SCALE GENOMIC DNA]</scope>
    <source>
        <strain evidence="1 2">DSM 28129</strain>
    </source>
</reference>
<dbReference type="OrthoDB" id="2660806at2"/>
<dbReference type="RefSeq" id="WP_091228815.1">
    <property type="nucleotide sequence ID" value="NZ_FNBG01000008.1"/>
</dbReference>
<protein>
    <submittedName>
        <fullName evidence="1">Uncharacterized protein</fullName>
    </submittedName>
</protein>
<dbReference type="STRING" id="670482.SAMN04488542_108127"/>
<accession>A0A1G7JW25</accession>
<name>A0A1G7JW25_9BACL</name>
<keyword evidence="2" id="KW-1185">Reference proteome</keyword>
<evidence type="ECO:0000313" key="2">
    <source>
        <dbReference type="Proteomes" id="UP000198972"/>
    </source>
</evidence>
<evidence type="ECO:0000313" key="1">
    <source>
        <dbReference type="EMBL" id="SDF29147.1"/>
    </source>
</evidence>
<dbReference type="Proteomes" id="UP000198972">
    <property type="component" value="Unassembled WGS sequence"/>
</dbReference>
<proteinExistence type="predicted"/>
<sequence length="114" mass="12432">MIHDLGAAEAAKLRLIDSIAQSQVAMARIMSSLADITEHSETTARHLAENVKILVKYQDAMARTVCGITFHRVNNGTPTSPWIMQPCYPANIATRGEQEDYKHGKNKGAAQSPA</sequence>
<dbReference type="AlphaFoldDB" id="A0A1G7JW25"/>